<dbReference type="Pfam" id="PF22013">
    <property type="entry name" value="PG_1098_Fer"/>
    <property type="match status" value="1"/>
</dbReference>
<keyword evidence="3" id="KW-0808">Transferase</keyword>
<feature type="domain" description="THUMP-like" evidence="1">
    <location>
        <begin position="322"/>
        <end position="391"/>
    </location>
</feature>
<proteinExistence type="predicted"/>
<dbReference type="InterPro" id="IPR029063">
    <property type="entry name" value="SAM-dependent_MTases_sf"/>
</dbReference>
<dbReference type="SUPFAM" id="SSF53335">
    <property type="entry name" value="S-adenosyl-L-methionine-dependent methyltransferases"/>
    <property type="match status" value="1"/>
</dbReference>
<protein>
    <submittedName>
        <fullName evidence="3">Class I SAM-dependent methyltransferase</fullName>
    </submittedName>
</protein>
<dbReference type="GO" id="GO:0032259">
    <property type="term" value="P:methylation"/>
    <property type="evidence" value="ECO:0007669"/>
    <property type="project" value="UniProtKB-KW"/>
</dbReference>
<dbReference type="Pfam" id="PF18096">
    <property type="entry name" value="Thump_like"/>
    <property type="match status" value="1"/>
</dbReference>
<dbReference type="InterPro" id="IPR041497">
    <property type="entry name" value="Thump-like"/>
</dbReference>
<comment type="caution">
    <text evidence="3">The sequence shown here is derived from an EMBL/GenBank/DDBJ whole genome shotgun (WGS) entry which is preliminary data.</text>
</comment>
<evidence type="ECO:0000259" key="2">
    <source>
        <dbReference type="Pfam" id="PF22013"/>
    </source>
</evidence>
<accession>A0ABV9N0V5</accession>
<evidence type="ECO:0000313" key="3">
    <source>
        <dbReference type="EMBL" id="MFC4721911.1"/>
    </source>
</evidence>
<dbReference type="Proteomes" id="UP001595953">
    <property type="component" value="Unassembled WGS sequence"/>
</dbReference>
<sequence length="392" mass="44698">MNKSILNIEIQDFINSNLNSEVGPLLLKGTNFKAVETREIIEQIEAKKKCETKLPTWFKTPNIYYPNKLNIEQTSSELTATYKSQLVQGQSLIDITGGFGVDCYYFSKHIQQITHCEIDNQLSIIVNYNFKQLNASSIVTQAEDGLTYLKNHNKVFDWIYVDPSRRHETKGKVFFLSDCLPNVPKYLTLLFKRSNNILIKTSPLLDISAGLSELKQVKCIHVVAVNNEAKELLWFLEKNYDKPVGVKTVNLTNQKNETFNFLLNDEPNSEVKFSNPLTYLYEPNAAILKSGAFKSLSKQLGVAKLHINSHLYTSDELLEFPGRRFMIENVLQFNKKAFKALGMNKANITTRNFPETVSQLRKKFKIGDGGNHFLFFTTTGNNEKIVVVCTKV</sequence>
<organism evidence="3 4">
    <name type="scientific">Geojedonia litorea</name>
    <dbReference type="NCBI Taxonomy" id="1268269"/>
    <lineage>
        <taxon>Bacteria</taxon>
        <taxon>Pseudomonadati</taxon>
        <taxon>Bacteroidota</taxon>
        <taxon>Flavobacteriia</taxon>
        <taxon>Flavobacteriales</taxon>
        <taxon>Flavobacteriaceae</taxon>
        <taxon>Geojedonia</taxon>
    </lineage>
</organism>
<keyword evidence="4" id="KW-1185">Reference proteome</keyword>
<name>A0ABV9N0V5_9FLAO</name>
<keyword evidence="3" id="KW-0489">Methyltransferase</keyword>
<gene>
    <name evidence="3" type="ORF">ACFO5O_06245</name>
</gene>
<dbReference type="Gene3D" id="1.10.10.1110">
    <property type="entry name" value="Methyltransferase PG1098, N-terminal domain"/>
    <property type="match status" value="1"/>
</dbReference>
<feature type="domain" description="PG-1098 ferredoxin-like" evidence="2">
    <location>
        <begin position="279"/>
        <end position="321"/>
    </location>
</feature>
<dbReference type="RefSeq" id="WP_387961980.1">
    <property type="nucleotide sequence ID" value="NZ_JBHSGP010000012.1"/>
</dbReference>
<dbReference type="Gene3D" id="3.40.50.150">
    <property type="entry name" value="Vaccinia Virus protein VP39"/>
    <property type="match status" value="1"/>
</dbReference>
<reference evidence="4" key="1">
    <citation type="journal article" date="2019" name="Int. J. Syst. Evol. Microbiol.">
        <title>The Global Catalogue of Microorganisms (GCM) 10K type strain sequencing project: providing services to taxonomists for standard genome sequencing and annotation.</title>
        <authorList>
            <consortium name="The Broad Institute Genomics Platform"/>
            <consortium name="The Broad Institute Genome Sequencing Center for Infectious Disease"/>
            <person name="Wu L."/>
            <person name="Ma J."/>
        </authorList>
    </citation>
    <scope>NUCLEOTIDE SEQUENCE [LARGE SCALE GENOMIC DNA]</scope>
    <source>
        <strain evidence="4">CCUG 63682</strain>
    </source>
</reference>
<evidence type="ECO:0000313" key="4">
    <source>
        <dbReference type="Proteomes" id="UP001595953"/>
    </source>
</evidence>
<dbReference type="EMBL" id="JBHSGP010000012">
    <property type="protein sequence ID" value="MFC4721911.1"/>
    <property type="molecule type" value="Genomic_DNA"/>
</dbReference>
<evidence type="ECO:0000259" key="1">
    <source>
        <dbReference type="Pfam" id="PF18096"/>
    </source>
</evidence>
<dbReference type="GO" id="GO:0008168">
    <property type="term" value="F:methyltransferase activity"/>
    <property type="evidence" value="ECO:0007669"/>
    <property type="project" value="UniProtKB-KW"/>
</dbReference>
<dbReference type="InterPro" id="IPR054168">
    <property type="entry name" value="PG_1098_Fer"/>
</dbReference>